<dbReference type="RefSeq" id="WP_337332821.1">
    <property type="nucleotide sequence ID" value="NZ_JBBDGM010000011.1"/>
</dbReference>
<dbReference type="PANTHER" id="PTHR14239">
    <property type="entry name" value="DUDULIN-RELATED"/>
    <property type="match status" value="1"/>
</dbReference>
<feature type="domain" description="Pyrroline-5-carboxylate reductase catalytic N-terminal" evidence="2">
    <location>
        <begin position="30"/>
        <end position="75"/>
    </location>
</feature>
<dbReference type="InterPro" id="IPR036291">
    <property type="entry name" value="NAD(P)-bd_dom_sf"/>
</dbReference>
<proteinExistence type="predicted"/>
<protein>
    <submittedName>
        <fullName evidence="3">NADPH-dependent F420 reductase</fullName>
    </submittedName>
</protein>
<keyword evidence="1" id="KW-0560">Oxidoreductase</keyword>
<comment type="caution">
    <text evidence="3">The sequence shown here is derived from an EMBL/GenBank/DDBJ whole genome shotgun (WGS) entry which is preliminary data.</text>
</comment>
<evidence type="ECO:0000313" key="3">
    <source>
        <dbReference type="EMBL" id="MEJ1089169.1"/>
    </source>
</evidence>
<evidence type="ECO:0000313" key="4">
    <source>
        <dbReference type="Proteomes" id="UP001371224"/>
    </source>
</evidence>
<name>A0ABU8LCX8_9MICO</name>
<dbReference type="EMBL" id="JBBDGM010000011">
    <property type="protein sequence ID" value="MEJ1089169.1"/>
    <property type="molecule type" value="Genomic_DNA"/>
</dbReference>
<dbReference type="InterPro" id="IPR028939">
    <property type="entry name" value="P5C_Rdtase_cat_N"/>
</dbReference>
<keyword evidence="4" id="KW-1185">Reference proteome</keyword>
<reference evidence="3 4" key="1">
    <citation type="submission" date="2024-02" db="EMBL/GenBank/DDBJ databases">
        <authorList>
            <person name="Saticioglu I.B."/>
        </authorList>
    </citation>
    <scope>NUCLEOTIDE SEQUENCE [LARGE SCALE GENOMIC DNA]</scope>
    <source>
        <strain evidence="3 4">Mu-80</strain>
    </source>
</reference>
<evidence type="ECO:0000259" key="2">
    <source>
        <dbReference type="Pfam" id="PF03807"/>
    </source>
</evidence>
<dbReference type="Gene3D" id="3.40.50.720">
    <property type="entry name" value="NAD(P)-binding Rossmann-like Domain"/>
    <property type="match status" value="1"/>
</dbReference>
<accession>A0ABU8LCX8</accession>
<dbReference type="SUPFAM" id="SSF51735">
    <property type="entry name" value="NAD(P)-binding Rossmann-fold domains"/>
    <property type="match status" value="1"/>
</dbReference>
<dbReference type="Proteomes" id="UP001371224">
    <property type="component" value="Unassembled WGS sequence"/>
</dbReference>
<sequence>MTTITIFGNGTMGQAIGGILARGGASIQYIGSADKTARLEGDIVVLAVPYAALAQIAADYADQLAGKTVVDITNPLDFATFDALVVPSDSSAAAELQALLPEARVLKAFNTTFAATLVSGAVGAQRTTVLIAGDDTDAKQALAAAIQAGGVDALDAGALTRARELEAIGFLQLTLAVSEKVGWNAGFAVAR</sequence>
<organism evidence="3 4">
    <name type="scientific">Microbacterium bandirmense</name>
    <dbReference type="NCBI Taxonomy" id="3122050"/>
    <lineage>
        <taxon>Bacteria</taxon>
        <taxon>Bacillati</taxon>
        <taxon>Actinomycetota</taxon>
        <taxon>Actinomycetes</taxon>
        <taxon>Micrococcales</taxon>
        <taxon>Microbacteriaceae</taxon>
        <taxon>Microbacterium</taxon>
    </lineage>
</organism>
<dbReference type="Pfam" id="PF03807">
    <property type="entry name" value="F420_oxidored"/>
    <property type="match status" value="1"/>
</dbReference>
<evidence type="ECO:0000256" key="1">
    <source>
        <dbReference type="ARBA" id="ARBA00023002"/>
    </source>
</evidence>
<dbReference type="PANTHER" id="PTHR14239:SF10">
    <property type="entry name" value="REDUCTASE"/>
    <property type="match status" value="1"/>
</dbReference>
<dbReference type="InterPro" id="IPR051267">
    <property type="entry name" value="STEAP_metalloreductase"/>
</dbReference>
<gene>
    <name evidence="3" type="ORF">WDU99_12680</name>
</gene>